<dbReference type="InterPro" id="IPR026205">
    <property type="entry name" value="PIBF1"/>
</dbReference>
<protein>
    <submittedName>
        <fullName evidence="2">Myosin heavy</fullName>
    </submittedName>
</protein>
<keyword evidence="1" id="KW-0175">Coiled coil</keyword>
<dbReference type="PANTHER" id="PTHR18950:SF0">
    <property type="entry name" value="PROGESTERONE IMMUNOMODULATORY BINDING FACTOR 1"/>
    <property type="match status" value="1"/>
</dbReference>
<dbReference type="GeneID" id="94428799"/>
<feature type="non-terminal residue" evidence="2">
    <location>
        <position position="273"/>
    </location>
</feature>
<evidence type="ECO:0000313" key="2">
    <source>
        <dbReference type="EMBL" id="PHJ20750.1"/>
    </source>
</evidence>
<feature type="coiled-coil region" evidence="1">
    <location>
        <begin position="66"/>
        <end position="100"/>
    </location>
</feature>
<evidence type="ECO:0000313" key="3">
    <source>
        <dbReference type="Proteomes" id="UP000221165"/>
    </source>
</evidence>
<dbReference type="OrthoDB" id="433566at2759"/>
<dbReference type="AlphaFoldDB" id="A0A2C6KJS1"/>
<organism evidence="2 3">
    <name type="scientific">Cystoisospora suis</name>
    <dbReference type="NCBI Taxonomy" id="483139"/>
    <lineage>
        <taxon>Eukaryota</taxon>
        <taxon>Sar</taxon>
        <taxon>Alveolata</taxon>
        <taxon>Apicomplexa</taxon>
        <taxon>Conoidasida</taxon>
        <taxon>Coccidia</taxon>
        <taxon>Eucoccidiorida</taxon>
        <taxon>Eimeriorina</taxon>
        <taxon>Sarcocystidae</taxon>
        <taxon>Cystoisospora</taxon>
    </lineage>
</organism>
<reference evidence="2 3" key="1">
    <citation type="journal article" date="2017" name="Int. J. Parasitol.">
        <title>The genome of the protozoan parasite Cystoisospora suis and a reverse vaccinology approach to identify vaccine candidates.</title>
        <authorList>
            <person name="Palmieri N."/>
            <person name="Shrestha A."/>
            <person name="Ruttkowski B."/>
            <person name="Beck T."/>
            <person name="Vogl C."/>
            <person name="Tomley F."/>
            <person name="Blake D.P."/>
            <person name="Joachim A."/>
        </authorList>
    </citation>
    <scope>NUCLEOTIDE SEQUENCE [LARGE SCALE GENOMIC DNA]</scope>
    <source>
        <strain evidence="2 3">Wien I</strain>
    </source>
</reference>
<keyword evidence="3" id="KW-1185">Reference proteome</keyword>
<gene>
    <name evidence="2" type="ORF">CSUI_005412</name>
</gene>
<dbReference type="Proteomes" id="UP000221165">
    <property type="component" value="Unassembled WGS sequence"/>
</dbReference>
<feature type="coiled-coil region" evidence="1">
    <location>
        <begin position="152"/>
        <end position="208"/>
    </location>
</feature>
<dbReference type="PANTHER" id="PTHR18950">
    <property type="entry name" value="PROGESTERONE-INDUCED BLOCKING FACTOR 1"/>
    <property type="match status" value="1"/>
</dbReference>
<dbReference type="VEuPathDB" id="ToxoDB:CSUI_005412"/>
<dbReference type="EMBL" id="MIGC01002622">
    <property type="protein sequence ID" value="PHJ20750.1"/>
    <property type="molecule type" value="Genomic_DNA"/>
</dbReference>
<evidence type="ECO:0000256" key="1">
    <source>
        <dbReference type="SAM" id="Coils"/>
    </source>
</evidence>
<dbReference type="GO" id="GO:0060271">
    <property type="term" value="P:cilium assembly"/>
    <property type="evidence" value="ECO:0007669"/>
    <property type="project" value="TreeGrafter"/>
</dbReference>
<comment type="caution">
    <text evidence="2">The sequence shown here is derived from an EMBL/GenBank/DDBJ whole genome shotgun (WGS) entry which is preliminary data.</text>
</comment>
<dbReference type="RefSeq" id="XP_067922436.1">
    <property type="nucleotide sequence ID" value="XM_068065588.1"/>
</dbReference>
<proteinExistence type="predicted"/>
<accession>A0A2C6KJS1</accession>
<dbReference type="GO" id="GO:0005815">
    <property type="term" value="C:microtubule organizing center"/>
    <property type="evidence" value="ECO:0007669"/>
    <property type="project" value="TreeGrafter"/>
</dbReference>
<name>A0A2C6KJS1_9APIC</name>
<sequence length="273" mass="32321">MADGCSRHLLDMPVIVEKSGRRSPGELIERQAKKALEFDSVQSRVELLEKETLELKQANCLQADQIRDLTSMKNDLKTQVDCLESEKRILLQDKHHLETNGEALQQELRQKCFYVDELYSRLLEVKDKEDLMLERMEVEKHTESKCIKTQVDAELERLRDRSRLEFEELRRKLTDLHEKEIHLLTDRAETAEKRVEHLEQKCEISDASYEDLLVEYRNLQSALRAEISLLHADIRMKCFENERLTLTFGDTDKRRKELQIQNEMLQKKVDVLR</sequence>